<evidence type="ECO:0000256" key="3">
    <source>
        <dbReference type="ARBA" id="ARBA00023163"/>
    </source>
</evidence>
<evidence type="ECO:0000259" key="6">
    <source>
        <dbReference type="PROSITE" id="PS51078"/>
    </source>
</evidence>
<reference evidence="7 8" key="1">
    <citation type="submission" date="2016-01" db="EMBL/GenBank/DDBJ databases">
        <title>Draft genome sequence of Clavibacter michiganensis subsp. tessellarius DOAB 609.</title>
        <authorList>
            <person name="Tambong J.T."/>
        </authorList>
    </citation>
    <scope>NUCLEOTIDE SEQUENCE [LARGE SCALE GENOMIC DNA]</scope>
    <source>
        <strain evidence="7 8">DOAB 609</strain>
    </source>
</reference>
<feature type="domain" description="HTH iclR-type" evidence="5">
    <location>
        <begin position="23"/>
        <end position="85"/>
    </location>
</feature>
<dbReference type="InterPro" id="IPR036390">
    <property type="entry name" value="WH_DNA-bd_sf"/>
</dbReference>
<dbReference type="GO" id="GO:0003677">
    <property type="term" value="F:DNA binding"/>
    <property type="evidence" value="ECO:0007669"/>
    <property type="project" value="UniProtKB-KW"/>
</dbReference>
<dbReference type="RefSeq" id="WP_063071489.1">
    <property type="nucleotide sequence ID" value="NZ_LQXA01000029.1"/>
</dbReference>
<dbReference type="Pfam" id="PF01614">
    <property type="entry name" value="IclR_C"/>
    <property type="match status" value="1"/>
</dbReference>
<dbReference type="STRING" id="31965.AWH51_09435"/>
<sequence>MVTKDPATEPATEPAEDRAARPVKSAERTLALLERLAEAREPLSVVDLHRASGYPRSSLHQLLHTMAASGWIEMLQDGTHVSIGSRALVVGTAYLDRDRALPHALPVLERIRDETGYTAHYARREGARVLYLATRETTESRRATSRVGRQLPAHATSLGKALLAELSPEERAEALGDGPLAALTENTVTDRRALDAQLDAAHERGHAHEREENLLGVSCVAVSVGYRIPATDAISCSMPIERATPAEVARVARIIGSHAGRLAQELRSAGVR</sequence>
<dbReference type="InterPro" id="IPR036388">
    <property type="entry name" value="WH-like_DNA-bd_sf"/>
</dbReference>
<dbReference type="AlphaFoldDB" id="A0A154V1H1"/>
<comment type="caution">
    <text evidence="7">The sequence shown here is derived from an EMBL/GenBank/DDBJ whole genome shotgun (WGS) entry which is preliminary data.</text>
</comment>
<protein>
    <submittedName>
        <fullName evidence="7">IclR family transcriptional regulator</fullName>
    </submittedName>
</protein>
<dbReference type="SUPFAM" id="SSF46785">
    <property type="entry name" value="Winged helix' DNA-binding domain"/>
    <property type="match status" value="1"/>
</dbReference>
<dbReference type="GO" id="GO:0003700">
    <property type="term" value="F:DNA-binding transcription factor activity"/>
    <property type="evidence" value="ECO:0007669"/>
    <property type="project" value="TreeGrafter"/>
</dbReference>
<keyword evidence="1" id="KW-0805">Transcription regulation</keyword>
<evidence type="ECO:0000256" key="2">
    <source>
        <dbReference type="ARBA" id="ARBA00023125"/>
    </source>
</evidence>
<evidence type="ECO:0000256" key="1">
    <source>
        <dbReference type="ARBA" id="ARBA00023015"/>
    </source>
</evidence>
<dbReference type="Pfam" id="PF09339">
    <property type="entry name" value="HTH_IclR"/>
    <property type="match status" value="1"/>
</dbReference>
<dbReference type="InterPro" id="IPR014757">
    <property type="entry name" value="Tscrpt_reg_IclR_C"/>
</dbReference>
<dbReference type="EMBL" id="LQXA01000029">
    <property type="protein sequence ID" value="KZC95201.1"/>
    <property type="molecule type" value="Genomic_DNA"/>
</dbReference>
<dbReference type="Gene3D" id="1.10.10.10">
    <property type="entry name" value="Winged helix-like DNA-binding domain superfamily/Winged helix DNA-binding domain"/>
    <property type="match status" value="1"/>
</dbReference>
<gene>
    <name evidence="7" type="ORF">AWH51_09435</name>
</gene>
<feature type="compositionally biased region" description="Basic and acidic residues" evidence="4">
    <location>
        <begin position="15"/>
        <end position="24"/>
    </location>
</feature>
<feature type="domain" description="IclR-ED" evidence="6">
    <location>
        <begin position="86"/>
        <end position="268"/>
    </location>
</feature>
<keyword evidence="2" id="KW-0238">DNA-binding</keyword>
<dbReference type="InterPro" id="IPR050707">
    <property type="entry name" value="HTH_MetabolicPath_Reg"/>
</dbReference>
<evidence type="ECO:0000256" key="4">
    <source>
        <dbReference type="SAM" id="MobiDB-lite"/>
    </source>
</evidence>
<dbReference type="GO" id="GO:0045892">
    <property type="term" value="P:negative regulation of DNA-templated transcription"/>
    <property type="evidence" value="ECO:0007669"/>
    <property type="project" value="TreeGrafter"/>
</dbReference>
<keyword evidence="3" id="KW-0804">Transcription</keyword>
<dbReference type="Proteomes" id="UP000076218">
    <property type="component" value="Unassembled WGS sequence"/>
</dbReference>
<dbReference type="Gene3D" id="3.30.450.40">
    <property type="match status" value="1"/>
</dbReference>
<evidence type="ECO:0000259" key="5">
    <source>
        <dbReference type="PROSITE" id="PS51077"/>
    </source>
</evidence>
<evidence type="ECO:0000313" key="8">
    <source>
        <dbReference type="Proteomes" id="UP000076218"/>
    </source>
</evidence>
<organism evidence="7 8">
    <name type="scientific">Clavibacter tessellarius</name>
    <dbReference type="NCBI Taxonomy" id="31965"/>
    <lineage>
        <taxon>Bacteria</taxon>
        <taxon>Bacillati</taxon>
        <taxon>Actinomycetota</taxon>
        <taxon>Actinomycetes</taxon>
        <taxon>Micrococcales</taxon>
        <taxon>Microbacteriaceae</taxon>
        <taxon>Clavibacter</taxon>
    </lineage>
</organism>
<accession>A0A154V1H1</accession>
<dbReference type="OrthoDB" id="8479143at2"/>
<dbReference type="SMART" id="SM00346">
    <property type="entry name" value="HTH_ICLR"/>
    <property type="match status" value="1"/>
</dbReference>
<name>A0A154V1H1_9MICO</name>
<dbReference type="InterPro" id="IPR005471">
    <property type="entry name" value="Tscrpt_reg_IclR_N"/>
</dbReference>
<feature type="region of interest" description="Disordered" evidence="4">
    <location>
        <begin position="1"/>
        <end position="24"/>
    </location>
</feature>
<evidence type="ECO:0000313" key="7">
    <source>
        <dbReference type="EMBL" id="KZC95201.1"/>
    </source>
</evidence>
<dbReference type="PANTHER" id="PTHR30136">
    <property type="entry name" value="HELIX-TURN-HELIX TRANSCRIPTIONAL REGULATOR, ICLR FAMILY"/>
    <property type="match status" value="1"/>
</dbReference>
<dbReference type="PANTHER" id="PTHR30136:SF24">
    <property type="entry name" value="HTH-TYPE TRANSCRIPTIONAL REPRESSOR ALLR"/>
    <property type="match status" value="1"/>
</dbReference>
<dbReference type="PROSITE" id="PS51078">
    <property type="entry name" value="ICLR_ED"/>
    <property type="match status" value="1"/>
</dbReference>
<proteinExistence type="predicted"/>
<dbReference type="InterPro" id="IPR029016">
    <property type="entry name" value="GAF-like_dom_sf"/>
</dbReference>
<dbReference type="PROSITE" id="PS51077">
    <property type="entry name" value="HTH_ICLR"/>
    <property type="match status" value="1"/>
</dbReference>
<dbReference type="SUPFAM" id="SSF55781">
    <property type="entry name" value="GAF domain-like"/>
    <property type="match status" value="1"/>
</dbReference>